<keyword evidence="5" id="KW-0547">Nucleotide-binding</keyword>
<comment type="function">
    <text evidence="1">Catalyzes both the phosphorylation of dihydroxyacetone and of glyceraldehyde.</text>
</comment>
<dbReference type="FunFam" id="3.30.1180.20:FF:000001">
    <property type="entry name" value="Dihydroxyacetone kinase 1"/>
    <property type="match status" value="1"/>
</dbReference>
<evidence type="ECO:0000256" key="7">
    <source>
        <dbReference type="ARBA" id="ARBA00022798"/>
    </source>
</evidence>
<dbReference type="FunFam" id="3.40.50.10440:FF:000002">
    <property type="entry name" value="Dihydroxyacetone kinase"/>
    <property type="match status" value="1"/>
</dbReference>
<dbReference type="GO" id="GO:0005524">
    <property type="term" value="F:ATP binding"/>
    <property type="evidence" value="ECO:0007669"/>
    <property type="project" value="UniProtKB-KW"/>
</dbReference>
<proteinExistence type="inferred from homology"/>
<dbReference type="PANTHER" id="PTHR28629">
    <property type="entry name" value="TRIOKINASE/FMN CYCLASE"/>
    <property type="match status" value="1"/>
</dbReference>
<evidence type="ECO:0000259" key="13">
    <source>
        <dbReference type="PROSITE" id="PS51480"/>
    </source>
</evidence>
<dbReference type="Gene3D" id="3.30.1180.20">
    <property type="entry name" value="Dihydroxyacetone kinase, domain 2"/>
    <property type="match status" value="1"/>
</dbReference>
<dbReference type="SMART" id="SM01120">
    <property type="entry name" value="Dak2"/>
    <property type="match status" value="1"/>
</dbReference>
<gene>
    <name evidence="15" type="ORF">RI543_001661</name>
</gene>
<comment type="catalytic activity">
    <reaction evidence="9">
        <text>D-glyceraldehyde + ATP = D-glyceraldehyde 3-phosphate + ADP + H(+)</text>
        <dbReference type="Rhea" id="RHEA:13941"/>
        <dbReference type="ChEBI" id="CHEBI:15378"/>
        <dbReference type="ChEBI" id="CHEBI:17378"/>
        <dbReference type="ChEBI" id="CHEBI:30616"/>
        <dbReference type="ChEBI" id="CHEBI:59776"/>
        <dbReference type="ChEBI" id="CHEBI:456216"/>
        <dbReference type="EC" id="2.7.1.28"/>
    </reaction>
</comment>
<dbReference type="InterPro" id="IPR004007">
    <property type="entry name" value="DhaL_dom"/>
</dbReference>
<dbReference type="NCBIfam" id="TIGR02361">
    <property type="entry name" value="dak_ATP"/>
    <property type="match status" value="1"/>
</dbReference>
<evidence type="ECO:0000259" key="14">
    <source>
        <dbReference type="PROSITE" id="PS51481"/>
    </source>
</evidence>
<dbReference type="Pfam" id="PF02733">
    <property type="entry name" value="Dak1"/>
    <property type="match status" value="1"/>
</dbReference>
<feature type="domain" description="DhaK" evidence="14">
    <location>
        <begin position="8"/>
        <end position="354"/>
    </location>
</feature>
<keyword evidence="16" id="KW-1185">Reference proteome</keyword>
<dbReference type="Proteomes" id="UP001306508">
    <property type="component" value="Unassembled WGS sequence"/>
</dbReference>
<feature type="binding site" evidence="12">
    <location>
        <position position="104"/>
    </location>
    <ligand>
        <name>substrate</name>
    </ligand>
</feature>
<name>A0AAN7ZY59_9SACH</name>
<keyword evidence="8" id="KW-0067">ATP-binding</keyword>
<dbReference type="GO" id="GO:0019563">
    <property type="term" value="P:glycerol catabolic process"/>
    <property type="evidence" value="ECO:0007669"/>
    <property type="project" value="TreeGrafter"/>
</dbReference>
<dbReference type="GO" id="GO:0050354">
    <property type="term" value="F:triokinase activity"/>
    <property type="evidence" value="ECO:0007669"/>
    <property type="project" value="UniProtKB-EC"/>
</dbReference>
<evidence type="ECO:0000256" key="6">
    <source>
        <dbReference type="ARBA" id="ARBA00022777"/>
    </source>
</evidence>
<dbReference type="FunFam" id="1.25.40.340:FF:000001">
    <property type="entry name" value="Dihydroxyacetone kinase 1"/>
    <property type="match status" value="1"/>
</dbReference>
<evidence type="ECO:0000256" key="9">
    <source>
        <dbReference type="ARBA" id="ARBA00047974"/>
    </source>
</evidence>
<dbReference type="Gene3D" id="3.40.50.10440">
    <property type="entry name" value="Dihydroxyacetone kinase, domain 1"/>
    <property type="match status" value="1"/>
</dbReference>
<comment type="similarity">
    <text evidence="3">Belongs to the dihydroxyacetone kinase (DAK) family.</text>
</comment>
<keyword evidence="4" id="KW-0808">Transferase</keyword>
<evidence type="ECO:0000313" key="15">
    <source>
        <dbReference type="EMBL" id="KAK5780541.1"/>
    </source>
</evidence>
<comment type="pathway">
    <text evidence="2">Polyol metabolism; glycerol fermentation; glycerone phosphate from glycerol (oxidative route): step 2/2.</text>
</comment>
<dbReference type="InterPro" id="IPR050861">
    <property type="entry name" value="Dihydroxyacetone_Kinase"/>
</dbReference>
<dbReference type="PROSITE" id="PS51481">
    <property type="entry name" value="DHAK"/>
    <property type="match status" value="1"/>
</dbReference>
<evidence type="ECO:0000256" key="2">
    <source>
        <dbReference type="ARBA" id="ARBA00004778"/>
    </source>
</evidence>
<evidence type="ECO:0000256" key="12">
    <source>
        <dbReference type="PIRSR" id="PIRSR612734-2"/>
    </source>
</evidence>
<dbReference type="AlphaFoldDB" id="A0AAN7ZY59"/>
<keyword evidence="7" id="KW-0319">Glycerol metabolism</keyword>
<dbReference type="Pfam" id="PF02734">
    <property type="entry name" value="Dak2"/>
    <property type="match status" value="1"/>
</dbReference>
<dbReference type="SUPFAM" id="SSF101473">
    <property type="entry name" value="DhaL-like"/>
    <property type="match status" value="1"/>
</dbReference>
<dbReference type="EMBL" id="JAWIZZ010000040">
    <property type="protein sequence ID" value="KAK5780541.1"/>
    <property type="molecule type" value="Genomic_DNA"/>
</dbReference>
<evidence type="ECO:0000256" key="1">
    <source>
        <dbReference type="ARBA" id="ARBA00003264"/>
    </source>
</evidence>
<dbReference type="PANTHER" id="PTHR28629:SF14">
    <property type="entry name" value="DIHYDROXYACETONE KINASE 1"/>
    <property type="match status" value="1"/>
</dbReference>
<dbReference type="GO" id="GO:0061610">
    <property type="term" value="P:glycerol to glycerone phosphate metabolic process"/>
    <property type="evidence" value="ECO:0007669"/>
    <property type="project" value="UniProtKB-ARBA"/>
</dbReference>
<evidence type="ECO:0000256" key="5">
    <source>
        <dbReference type="ARBA" id="ARBA00022741"/>
    </source>
</evidence>
<reference evidence="16" key="1">
    <citation type="submission" date="2023-07" db="EMBL/GenBank/DDBJ databases">
        <title>A draft genome of Kazachstania heterogenica Y-27499.</title>
        <authorList>
            <person name="Donic C."/>
            <person name="Kralova J.S."/>
            <person name="Fidel L."/>
            <person name="Ben-Dor S."/>
            <person name="Jung S."/>
        </authorList>
    </citation>
    <scope>NUCLEOTIDE SEQUENCE [LARGE SCALE GENOMIC DNA]</scope>
    <source>
        <strain evidence="16">Y27499</strain>
    </source>
</reference>
<accession>A0AAN7ZY59</accession>
<evidence type="ECO:0000256" key="3">
    <source>
        <dbReference type="ARBA" id="ARBA00008757"/>
    </source>
</evidence>
<sequence>MTIVKSFEVQNPLETSLKGFALANPSITLIPEEKILFRQTDKSKVGLISGGGSGHEPSHAGFIGTGMLSAAVCGDIFASPSTKQILNAIKLLNENCNGVLLIVKNYTGDVLHFGLSAERARALGINCQVVVIGDDVAVGREKGGMVGRRALAGTVLVHKIVGAFAELYSSKYGLNGTAQVAKIVNDNLVTIGASLDHCKVPGRPFESELTEGQMELGMGIHNEPGVDILEPIPITEELIEKYMLPKLLDASDKDRAFVPFTKDNDVVVLVNNLGSVSNFIMSSIAAITTDLLKKKYGIVPKKIIVGSLMTAFNGNGFSITLLNASRCSKELQRNFEEIKDVMDLINTPTDAPGWPIGEFKNKMAPSIDDKILSNDIKVKSVGKYDFDAFAKWIKAGAKQIVESEPHITHLDNQVGDGDCGYTLVAGVNGIVNNLDSISKEYLSEAMAQISDIIEDYMGGTSGGLYSILISGFSHGLIQTVPNKDEPVTKEVVSKALEIALETLFKYTKARKGSSTLIDALEPFVKEFVLTKDFHKAVKAADEGAKSTGTFSAKFGRASYVGNSSNVEDPGAVGFVEFVKGMESAM</sequence>
<dbReference type="GO" id="GO:0005829">
    <property type="term" value="C:cytosol"/>
    <property type="evidence" value="ECO:0007669"/>
    <property type="project" value="TreeGrafter"/>
</dbReference>
<dbReference type="Gene3D" id="1.25.40.340">
    <property type="match status" value="1"/>
</dbReference>
<feature type="binding site" evidence="12">
    <location>
        <position position="109"/>
    </location>
    <ligand>
        <name>substrate</name>
    </ligand>
</feature>
<dbReference type="InterPro" id="IPR012734">
    <property type="entry name" value="DhaK_ATP"/>
</dbReference>
<evidence type="ECO:0000256" key="10">
    <source>
        <dbReference type="ARBA" id="ARBA00048898"/>
    </source>
</evidence>
<dbReference type="SUPFAM" id="SSF82549">
    <property type="entry name" value="DAK1/DegV-like"/>
    <property type="match status" value="1"/>
</dbReference>
<evidence type="ECO:0000256" key="8">
    <source>
        <dbReference type="ARBA" id="ARBA00022840"/>
    </source>
</evidence>
<evidence type="ECO:0000313" key="16">
    <source>
        <dbReference type="Proteomes" id="UP001306508"/>
    </source>
</evidence>
<dbReference type="InterPro" id="IPR036117">
    <property type="entry name" value="DhaL_dom_sf"/>
</dbReference>
<comment type="caution">
    <text evidence="15">The sequence shown here is derived from an EMBL/GenBank/DDBJ whole genome shotgun (WGS) entry which is preliminary data.</text>
</comment>
<dbReference type="InterPro" id="IPR004006">
    <property type="entry name" value="DhaK_dom"/>
</dbReference>
<evidence type="ECO:0008006" key="17">
    <source>
        <dbReference type="Google" id="ProtNLM"/>
    </source>
</evidence>
<protein>
    <recommendedName>
        <fullName evidence="17">Dihydroxyacetone kinase</fullName>
    </recommendedName>
</protein>
<evidence type="ECO:0000256" key="4">
    <source>
        <dbReference type="ARBA" id="ARBA00022679"/>
    </source>
</evidence>
<organism evidence="15 16">
    <name type="scientific">Arxiozyma heterogenica</name>
    <dbReference type="NCBI Taxonomy" id="278026"/>
    <lineage>
        <taxon>Eukaryota</taxon>
        <taxon>Fungi</taxon>
        <taxon>Dikarya</taxon>
        <taxon>Ascomycota</taxon>
        <taxon>Saccharomycotina</taxon>
        <taxon>Saccharomycetes</taxon>
        <taxon>Saccharomycetales</taxon>
        <taxon>Saccharomycetaceae</taxon>
        <taxon>Arxiozyma</taxon>
    </lineage>
</organism>
<dbReference type="GO" id="GO:0004371">
    <property type="term" value="F:glycerone kinase activity"/>
    <property type="evidence" value="ECO:0007669"/>
    <property type="project" value="UniProtKB-EC"/>
</dbReference>
<evidence type="ECO:0000256" key="11">
    <source>
        <dbReference type="PIRSR" id="PIRSR612734-1"/>
    </source>
</evidence>
<dbReference type="PROSITE" id="PS51480">
    <property type="entry name" value="DHAL"/>
    <property type="match status" value="1"/>
</dbReference>
<feature type="binding site" evidence="12">
    <location>
        <begin position="52"/>
        <end position="55"/>
    </location>
    <ligand>
        <name>substrate</name>
    </ligand>
</feature>
<feature type="domain" description="DhaL" evidence="13">
    <location>
        <begin position="387"/>
        <end position="583"/>
    </location>
</feature>
<feature type="active site" description="Tele-hemiaminal-histidine intermediate" evidence="11">
    <location>
        <position position="221"/>
    </location>
</feature>
<keyword evidence="6" id="KW-0418">Kinase</keyword>
<comment type="catalytic activity">
    <reaction evidence="10">
        <text>dihydroxyacetone + ATP = dihydroxyacetone phosphate + ADP + H(+)</text>
        <dbReference type="Rhea" id="RHEA:15773"/>
        <dbReference type="ChEBI" id="CHEBI:15378"/>
        <dbReference type="ChEBI" id="CHEBI:16016"/>
        <dbReference type="ChEBI" id="CHEBI:30616"/>
        <dbReference type="ChEBI" id="CHEBI:57642"/>
        <dbReference type="ChEBI" id="CHEBI:456216"/>
        <dbReference type="EC" id="2.7.1.29"/>
    </reaction>
</comment>